<dbReference type="SMART" id="SM01207">
    <property type="entry name" value="G3P_acyltransf"/>
    <property type="match status" value="1"/>
</dbReference>
<dbReference type="NCBIfam" id="TIGR00023">
    <property type="entry name" value="glycerol-3-phosphate 1-O-acyltransferase PlsY"/>
    <property type="match status" value="1"/>
</dbReference>
<dbReference type="PANTHER" id="PTHR30309">
    <property type="entry name" value="INNER MEMBRANE PROTEIN YGIH"/>
    <property type="match status" value="1"/>
</dbReference>
<dbReference type="PANTHER" id="PTHR30309:SF0">
    <property type="entry name" value="GLYCEROL-3-PHOSPHATE ACYLTRANSFERASE-RELATED"/>
    <property type="match status" value="1"/>
</dbReference>
<dbReference type="Pfam" id="PF02660">
    <property type="entry name" value="G3P_acyltransf"/>
    <property type="match status" value="1"/>
</dbReference>
<evidence type="ECO:0000256" key="7">
    <source>
        <dbReference type="ARBA" id="ARBA00023098"/>
    </source>
</evidence>
<comment type="function">
    <text evidence="11">Catalyzes the transfer of an acyl group from acyl-phosphate (acyl-PO(4)) to glycerol-3-phosphate (G3P) to form lysophosphatidic acid (LPA). This enzyme utilizes acyl-phosphate as fatty acyl donor, but not acyl-CoA or acyl-ACP.</text>
</comment>
<feature type="transmembrane region" description="Helical" evidence="11">
    <location>
        <begin position="161"/>
        <end position="178"/>
    </location>
</feature>
<keyword evidence="8 11" id="KW-0472">Membrane</keyword>
<keyword evidence="6 11" id="KW-1133">Transmembrane helix</keyword>
<gene>
    <name evidence="11 12" type="primary">plsY</name>
    <name evidence="12" type="ORF">JMJ54_02430</name>
</gene>
<evidence type="ECO:0000313" key="13">
    <source>
        <dbReference type="Proteomes" id="UP000809431"/>
    </source>
</evidence>
<dbReference type="EMBL" id="JAESND010000001">
    <property type="protein sequence ID" value="MBM3114675.1"/>
    <property type="molecule type" value="Genomic_DNA"/>
</dbReference>
<evidence type="ECO:0000256" key="9">
    <source>
        <dbReference type="ARBA" id="ARBA00023209"/>
    </source>
</evidence>
<feature type="transmembrane region" description="Helical" evidence="11">
    <location>
        <begin position="137"/>
        <end position="155"/>
    </location>
</feature>
<comment type="subcellular location">
    <subcellularLocation>
        <location evidence="11">Cell membrane</location>
        <topology evidence="11">Multi-pass membrane protein</topology>
    </subcellularLocation>
</comment>
<feature type="transmembrane region" description="Helical" evidence="11">
    <location>
        <begin position="109"/>
        <end position="130"/>
    </location>
</feature>
<comment type="similarity">
    <text evidence="11">Belongs to the PlsY family.</text>
</comment>
<keyword evidence="4 11" id="KW-0808">Transferase</keyword>
<keyword evidence="7 11" id="KW-0443">Lipid metabolism</keyword>
<evidence type="ECO:0000256" key="10">
    <source>
        <dbReference type="ARBA" id="ARBA00023264"/>
    </source>
</evidence>
<proteinExistence type="inferred from homology"/>
<keyword evidence="3" id="KW-0997">Cell inner membrane</keyword>
<protein>
    <recommendedName>
        <fullName evidence="11">Glycerol-3-phosphate acyltransferase</fullName>
    </recommendedName>
    <alternativeName>
        <fullName evidence="11">Acyl-PO4 G3P acyltransferase</fullName>
    </alternativeName>
    <alternativeName>
        <fullName evidence="11">Acyl-phosphate--glycerol-3-phosphate acyltransferase</fullName>
    </alternativeName>
    <alternativeName>
        <fullName evidence="11">G3P acyltransferase</fullName>
        <shortName evidence="11">GPAT</shortName>
        <ecNumber evidence="11">2.3.1.275</ecNumber>
    </alternativeName>
    <alternativeName>
        <fullName evidence="11">Lysophosphatidic acid synthase</fullName>
        <shortName evidence="11">LPA synthase</shortName>
    </alternativeName>
</protein>
<evidence type="ECO:0000313" key="12">
    <source>
        <dbReference type="EMBL" id="MBM3114675.1"/>
    </source>
</evidence>
<comment type="catalytic activity">
    <reaction evidence="11">
        <text>an acyl phosphate + sn-glycerol 3-phosphate = a 1-acyl-sn-glycero-3-phosphate + phosphate</text>
        <dbReference type="Rhea" id="RHEA:34075"/>
        <dbReference type="ChEBI" id="CHEBI:43474"/>
        <dbReference type="ChEBI" id="CHEBI:57597"/>
        <dbReference type="ChEBI" id="CHEBI:57970"/>
        <dbReference type="ChEBI" id="CHEBI:59918"/>
        <dbReference type="EC" id="2.3.1.275"/>
    </reaction>
</comment>
<evidence type="ECO:0000256" key="2">
    <source>
        <dbReference type="ARBA" id="ARBA00022516"/>
    </source>
</evidence>
<dbReference type="HAMAP" id="MF_01043">
    <property type="entry name" value="PlsY"/>
    <property type="match status" value="1"/>
</dbReference>
<keyword evidence="1 11" id="KW-1003">Cell membrane</keyword>
<keyword evidence="5 11" id="KW-0812">Transmembrane</keyword>
<reference evidence="12 13" key="1">
    <citation type="submission" date="2021-01" db="EMBL/GenBank/DDBJ databases">
        <title>Draft Genome Sequence and Polyhydroxyalkanoate Biosynthetic Potential of Jeongeupia naejangsanensis Type Strain DSM 24253.</title>
        <authorList>
            <person name="Turrini P."/>
            <person name="Artuso I."/>
            <person name="Lugli G.A."/>
            <person name="Frangipani E."/>
            <person name="Ventura M."/>
            <person name="Visca P."/>
        </authorList>
    </citation>
    <scope>NUCLEOTIDE SEQUENCE [LARGE SCALE GENOMIC DNA]</scope>
    <source>
        <strain evidence="12 13">DSM 24253</strain>
    </source>
</reference>
<feature type="transmembrane region" description="Helical" evidence="11">
    <location>
        <begin position="47"/>
        <end position="67"/>
    </location>
</feature>
<comment type="pathway">
    <text evidence="11">Lipid metabolism; phospholipid metabolism.</text>
</comment>
<name>A0ABS2BGD2_9NEIS</name>
<organism evidence="12 13">
    <name type="scientific">Jeongeupia naejangsanensis</name>
    <dbReference type="NCBI Taxonomy" id="613195"/>
    <lineage>
        <taxon>Bacteria</taxon>
        <taxon>Pseudomonadati</taxon>
        <taxon>Pseudomonadota</taxon>
        <taxon>Betaproteobacteria</taxon>
        <taxon>Neisseriales</taxon>
        <taxon>Chitinibacteraceae</taxon>
        <taxon>Jeongeupia</taxon>
    </lineage>
</organism>
<keyword evidence="13" id="KW-1185">Reference proteome</keyword>
<evidence type="ECO:0000256" key="6">
    <source>
        <dbReference type="ARBA" id="ARBA00022989"/>
    </source>
</evidence>
<evidence type="ECO:0000256" key="1">
    <source>
        <dbReference type="ARBA" id="ARBA00022475"/>
    </source>
</evidence>
<keyword evidence="9 11" id="KW-0594">Phospholipid biosynthesis</keyword>
<sequence>MLALAAYLIGSLSFAVIVSRVMGLADPRSYGSGNPGATNVLRSGNKKAAALTLAGDALKGWLAVWLAQLVAPKLGLGDAAIALAAVGVALGHMWPVFFRFKGGKGVATAAGILLALDWRVGLVVMAVWLVMAKGFKISSLAALLAAVIAPVLTWWWMPQPVYWYAVGFIAVLLIARHHENIRGLLSGKESRIGDKAR</sequence>
<evidence type="ECO:0000256" key="4">
    <source>
        <dbReference type="ARBA" id="ARBA00022679"/>
    </source>
</evidence>
<evidence type="ECO:0000256" key="11">
    <source>
        <dbReference type="HAMAP-Rule" id="MF_01043"/>
    </source>
</evidence>
<evidence type="ECO:0000256" key="8">
    <source>
        <dbReference type="ARBA" id="ARBA00023136"/>
    </source>
</evidence>
<comment type="subunit">
    <text evidence="11">Probably interacts with PlsX.</text>
</comment>
<feature type="transmembrane region" description="Helical" evidence="11">
    <location>
        <begin position="79"/>
        <end position="97"/>
    </location>
</feature>
<evidence type="ECO:0000256" key="5">
    <source>
        <dbReference type="ARBA" id="ARBA00022692"/>
    </source>
</evidence>
<keyword evidence="10 11" id="KW-1208">Phospholipid metabolism</keyword>
<keyword evidence="2 11" id="KW-0444">Lipid biosynthesis</keyword>
<evidence type="ECO:0000256" key="3">
    <source>
        <dbReference type="ARBA" id="ARBA00022519"/>
    </source>
</evidence>
<comment type="caution">
    <text evidence="12">The sequence shown here is derived from an EMBL/GenBank/DDBJ whole genome shotgun (WGS) entry which is preliminary data.</text>
</comment>
<accession>A0ABS2BGD2</accession>
<dbReference type="InterPro" id="IPR003811">
    <property type="entry name" value="G3P_acylTferase_PlsY"/>
</dbReference>
<dbReference type="Proteomes" id="UP000809431">
    <property type="component" value="Unassembled WGS sequence"/>
</dbReference>
<dbReference type="EC" id="2.3.1.275" evidence="11"/>